<dbReference type="NCBIfam" id="TIGR00496">
    <property type="entry name" value="frr"/>
    <property type="match status" value="1"/>
</dbReference>
<dbReference type="InterPro" id="IPR002661">
    <property type="entry name" value="Ribosome_recyc_fac"/>
</dbReference>
<dbReference type="Pfam" id="PF01765">
    <property type="entry name" value="RRF"/>
    <property type="match status" value="1"/>
</dbReference>
<dbReference type="CDD" id="cd00520">
    <property type="entry name" value="RRF"/>
    <property type="match status" value="1"/>
</dbReference>
<dbReference type="FunFam" id="1.10.132.20:FF:000001">
    <property type="entry name" value="Ribosome-recycling factor"/>
    <property type="match status" value="1"/>
</dbReference>
<dbReference type="Gene3D" id="3.30.1360.40">
    <property type="match status" value="1"/>
</dbReference>
<comment type="caution">
    <text evidence="8">The sequence shown here is derived from an EMBL/GenBank/DDBJ whole genome shotgun (WGS) entry which is preliminary data.</text>
</comment>
<sequence>MLEEIYKIARNKMQKTYELLSQELAKIRTGRANPAILDGIKVDYYGNLTPLKQLANIYVPEPRMLVIQVWDKNAVAEIEKAIYKAELGLTPKIDGSLIKIPIPPLTEERRKELIKLCAKLAEDAKIAIRNIRRDANDEIKKLEKEKKISEDDGRIGIKKIQEITDEFTEKIEELLKKKEKEILEE</sequence>
<dbReference type="GO" id="GO:0005737">
    <property type="term" value="C:cytoplasm"/>
    <property type="evidence" value="ECO:0007669"/>
    <property type="project" value="UniProtKB-SubCell"/>
</dbReference>
<keyword evidence="3 5" id="KW-0963">Cytoplasm</keyword>
<evidence type="ECO:0000256" key="5">
    <source>
        <dbReference type="HAMAP-Rule" id="MF_00040"/>
    </source>
</evidence>
<comment type="similarity">
    <text evidence="2 5">Belongs to the RRF family.</text>
</comment>
<dbReference type="HAMAP" id="MF_00040">
    <property type="entry name" value="RRF"/>
    <property type="match status" value="1"/>
</dbReference>
<reference evidence="8" key="1">
    <citation type="journal article" date="2020" name="mSystems">
        <title>Genome- and Community-Level Interaction Insights into Carbon Utilization and Element Cycling Functions of Hydrothermarchaeota in Hydrothermal Sediment.</title>
        <authorList>
            <person name="Zhou Z."/>
            <person name="Liu Y."/>
            <person name="Xu W."/>
            <person name="Pan J."/>
            <person name="Luo Z.H."/>
            <person name="Li M."/>
        </authorList>
    </citation>
    <scope>NUCLEOTIDE SEQUENCE [LARGE SCALE GENOMIC DNA]</scope>
    <source>
        <strain evidence="8">SpSt-697</strain>
    </source>
</reference>
<dbReference type="InterPro" id="IPR023584">
    <property type="entry name" value="Ribosome_recyc_fac_dom"/>
</dbReference>
<keyword evidence="4 5" id="KW-0648">Protein biosynthesis</keyword>
<organism evidence="8">
    <name type="scientific">candidate division WOR-3 bacterium</name>
    <dbReference type="NCBI Taxonomy" id="2052148"/>
    <lineage>
        <taxon>Bacteria</taxon>
        <taxon>Bacteria division WOR-3</taxon>
    </lineage>
</organism>
<dbReference type="SUPFAM" id="SSF55194">
    <property type="entry name" value="Ribosome recycling factor, RRF"/>
    <property type="match status" value="1"/>
</dbReference>
<evidence type="ECO:0000256" key="1">
    <source>
        <dbReference type="ARBA" id="ARBA00004496"/>
    </source>
</evidence>
<dbReference type="GO" id="GO:0006415">
    <property type="term" value="P:translational termination"/>
    <property type="evidence" value="ECO:0007669"/>
    <property type="project" value="UniProtKB-UniRule"/>
</dbReference>
<proteinExistence type="inferred from homology"/>
<dbReference type="InterPro" id="IPR036191">
    <property type="entry name" value="RRF_sf"/>
</dbReference>
<comment type="subcellular location">
    <subcellularLocation>
        <location evidence="1 5">Cytoplasm</location>
    </subcellularLocation>
</comment>
<evidence type="ECO:0000256" key="3">
    <source>
        <dbReference type="ARBA" id="ARBA00022490"/>
    </source>
</evidence>
<comment type="function">
    <text evidence="5">Responsible for the release of ribosomes from messenger RNA at the termination of protein biosynthesis. May increase the efficiency of translation by recycling ribosomes from one round of translation to another.</text>
</comment>
<evidence type="ECO:0000256" key="2">
    <source>
        <dbReference type="ARBA" id="ARBA00005912"/>
    </source>
</evidence>
<evidence type="ECO:0000313" key="8">
    <source>
        <dbReference type="EMBL" id="HGK63337.1"/>
    </source>
</evidence>
<dbReference type="GO" id="GO:0043023">
    <property type="term" value="F:ribosomal large subunit binding"/>
    <property type="evidence" value="ECO:0007669"/>
    <property type="project" value="TreeGrafter"/>
</dbReference>
<dbReference type="AlphaFoldDB" id="A0A7V3ZUB2"/>
<accession>A0A7V3ZUB2</accession>
<evidence type="ECO:0000256" key="6">
    <source>
        <dbReference type="SAM" id="Coils"/>
    </source>
</evidence>
<evidence type="ECO:0000256" key="4">
    <source>
        <dbReference type="ARBA" id="ARBA00022917"/>
    </source>
</evidence>
<name>A0A7V3ZUB2_UNCW3</name>
<dbReference type="EMBL" id="DTDR01000055">
    <property type="protein sequence ID" value="HGK63337.1"/>
    <property type="molecule type" value="Genomic_DNA"/>
</dbReference>
<dbReference type="Gene3D" id="1.10.132.20">
    <property type="entry name" value="Ribosome-recycling factor"/>
    <property type="match status" value="1"/>
</dbReference>
<dbReference type="PANTHER" id="PTHR20982">
    <property type="entry name" value="RIBOSOME RECYCLING FACTOR"/>
    <property type="match status" value="1"/>
</dbReference>
<keyword evidence="6" id="KW-0175">Coiled coil</keyword>
<evidence type="ECO:0000259" key="7">
    <source>
        <dbReference type="Pfam" id="PF01765"/>
    </source>
</evidence>
<gene>
    <name evidence="5" type="primary">frr</name>
    <name evidence="8" type="ORF">ENU74_01875</name>
</gene>
<feature type="domain" description="Ribosome recycling factor" evidence="7">
    <location>
        <begin position="20"/>
        <end position="183"/>
    </location>
</feature>
<dbReference type="PANTHER" id="PTHR20982:SF3">
    <property type="entry name" value="MITOCHONDRIAL RIBOSOME RECYCLING FACTOR PSEUDO 1"/>
    <property type="match status" value="1"/>
</dbReference>
<protein>
    <recommendedName>
        <fullName evidence="5">Ribosome-recycling factor</fullName>
        <shortName evidence="5">RRF</shortName>
    </recommendedName>
    <alternativeName>
        <fullName evidence="5">Ribosome-releasing factor</fullName>
    </alternativeName>
</protein>
<dbReference type="FunFam" id="3.30.1360.40:FF:000001">
    <property type="entry name" value="Ribosome-recycling factor"/>
    <property type="match status" value="1"/>
</dbReference>
<feature type="coiled-coil region" evidence="6">
    <location>
        <begin position="125"/>
        <end position="184"/>
    </location>
</feature>